<sequence length="144" mass="15924">VACHVRGPLRVPETRPPPDLGILQRYAPGVLVFGAEYCGPCKVFCKRLKGLDLEEGKHWHYVDAEDFSPNGGAELLDVVGIPFAPLPLLAVLNSKGERSLLRAGQELLQAGNTELRSWFDGSYSTPEKTRPAVCYWHPVRDART</sequence>
<evidence type="ECO:0008006" key="4">
    <source>
        <dbReference type="Google" id="ProtNLM"/>
    </source>
</evidence>
<dbReference type="OrthoDB" id="428513at2759"/>
<evidence type="ECO:0000313" key="2">
    <source>
        <dbReference type="EMBL" id="CAL1149515.1"/>
    </source>
</evidence>
<comment type="caution">
    <text evidence="1">The sequence shown here is derived from an EMBL/GenBank/DDBJ whole genome shotgun (WGS) entry which is preliminary data.</text>
</comment>
<dbReference type="InterPro" id="IPR036249">
    <property type="entry name" value="Thioredoxin-like_sf"/>
</dbReference>
<accession>A0A9P1G359</accession>
<dbReference type="SUPFAM" id="SSF52833">
    <property type="entry name" value="Thioredoxin-like"/>
    <property type="match status" value="1"/>
</dbReference>
<reference evidence="1" key="1">
    <citation type="submission" date="2022-10" db="EMBL/GenBank/DDBJ databases">
        <authorList>
            <person name="Chen Y."/>
            <person name="Dougan E. K."/>
            <person name="Chan C."/>
            <person name="Rhodes N."/>
            <person name="Thang M."/>
        </authorList>
    </citation>
    <scope>NUCLEOTIDE SEQUENCE</scope>
</reference>
<reference evidence="2" key="2">
    <citation type="submission" date="2024-04" db="EMBL/GenBank/DDBJ databases">
        <authorList>
            <person name="Chen Y."/>
            <person name="Shah S."/>
            <person name="Dougan E. K."/>
            <person name="Thang M."/>
            <person name="Chan C."/>
        </authorList>
    </citation>
    <scope>NUCLEOTIDE SEQUENCE [LARGE SCALE GENOMIC DNA]</scope>
</reference>
<evidence type="ECO:0000313" key="1">
    <source>
        <dbReference type="EMBL" id="CAI3996140.1"/>
    </source>
</evidence>
<dbReference type="EMBL" id="CAMXCT030002162">
    <property type="protein sequence ID" value="CAL4783452.1"/>
    <property type="molecule type" value="Genomic_DNA"/>
</dbReference>
<name>A0A9P1G359_9DINO</name>
<dbReference type="AlphaFoldDB" id="A0A9P1G359"/>
<protein>
    <recommendedName>
        <fullName evidence="4">Thioredoxin domain-containing protein</fullName>
    </recommendedName>
</protein>
<dbReference type="Proteomes" id="UP001152797">
    <property type="component" value="Unassembled WGS sequence"/>
</dbReference>
<organism evidence="1">
    <name type="scientific">Cladocopium goreaui</name>
    <dbReference type="NCBI Taxonomy" id="2562237"/>
    <lineage>
        <taxon>Eukaryota</taxon>
        <taxon>Sar</taxon>
        <taxon>Alveolata</taxon>
        <taxon>Dinophyceae</taxon>
        <taxon>Suessiales</taxon>
        <taxon>Symbiodiniaceae</taxon>
        <taxon>Cladocopium</taxon>
    </lineage>
</organism>
<gene>
    <name evidence="1" type="ORF">C1SCF055_LOCUS22640</name>
</gene>
<dbReference type="EMBL" id="CAMXCT020002162">
    <property type="protein sequence ID" value="CAL1149515.1"/>
    <property type="molecule type" value="Genomic_DNA"/>
</dbReference>
<keyword evidence="3" id="KW-1185">Reference proteome</keyword>
<evidence type="ECO:0000313" key="3">
    <source>
        <dbReference type="Proteomes" id="UP001152797"/>
    </source>
</evidence>
<feature type="non-terminal residue" evidence="1">
    <location>
        <position position="144"/>
    </location>
</feature>
<proteinExistence type="predicted"/>
<feature type="non-terminal residue" evidence="1">
    <location>
        <position position="1"/>
    </location>
</feature>
<dbReference type="EMBL" id="CAMXCT010002162">
    <property type="protein sequence ID" value="CAI3996140.1"/>
    <property type="molecule type" value="Genomic_DNA"/>
</dbReference>